<organism evidence="3 4">
    <name type="scientific">Candidatus Chloroploca asiatica</name>
    <dbReference type="NCBI Taxonomy" id="1506545"/>
    <lineage>
        <taxon>Bacteria</taxon>
        <taxon>Bacillati</taxon>
        <taxon>Chloroflexota</taxon>
        <taxon>Chloroflexia</taxon>
        <taxon>Chloroflexales</taxon>
        <taxon>Chloroflexineae</taxon>
        <taxon>Oscillochloridaceae</taxon>
        <taxon>Candidatus Chloroploca</taxon>
    </lineage>
</organism>
<evidence type="ECO:0000256" key="2">
    <source>
        <dbReference type="SAM" id="Phobius"/>
    </source>
</evidence>
<evidence type="ECO:0000256" key="1">
    <source>
        <dbReference type="SAM" id="MobiDB-lite"/>
    </source>
</evidence>
<keyword evidence="2" id="KW-0472">Membrane</keyword>
<keyword evidence="2" id="KW-1133">Transmembrane helix</keyword>
<dbReference type="EMBL" id="LYXE01000136">
    <property type="protein sequence ID" value="PDV97469.1"/>
    <property type="molecule type" value="Genomic_DNA"/>
</dbReference>
<proteinExistence type="predicted"/>
<feature type="transmembrane region" description="Helical" evidence="2">
    <location>
        <begin position="240"/>
        <end position="260"/>
    </location>
</feature>
<protein>
    <submittedName>
        <fullName evidence="3">Uncharacterized protein</fullName>
    </submittedName>
</protein>
<comment type="caution">
    <text evidence="3">The sequence shown here is derived from an EMBL/GenBank/DDBJ whole genome shotgun (WGS) entry which is preliminary data.</text>
</comment>
<name>A0A2H3KQM5_9CHLR</name>
<evidence type="ECO:0000313" key="3">
    <source>
        <dbReference type="EMBL" id="PDV97469.1"/>
    </source>
</evidence>
<evidence type="ECO:0000313" key="4">
    <source>
        <dbReference type="Proteomes" id="UP000220922"/>
    </source>
</evidence>
<dbReference type="RefSeq" id="WP_097654415.1">
    <property type="nucleotide sequence ID" value="NZ_LYXE01000136.1"/>
</dbReference>
<sequence>MAIAAEFIEETLALYGSTLYQVALVAAGDERQASRLLKALIKDLLADPPDLPVDEPALLARVLIVADREQARSQKQRPLRLPVDLPPLYRSLLGQPLQARMVLTLYLLRGYDGARLATVLGMEPAAAREALIAAARALGPAAGMSLTDRVSSELCAPVRVVLADPSVGSRQTGAVRGHLATCAFCRTFEQTWGKLLPALEAALREALRDQLLPDALAHKLVRIATPPTERHAFNWRASRMVLVPVSVLVLIAILVLPGFLRQPVQVVERTASEPVDAQALISRAIERYTTPQQQNGVWYARYETLWYFSDSLVAPMRAEMWLDPRLPARHRLQLSHRDGGAPYELQIGDGARRLSYAIDSAYVPSLYGSLVSGWSEEYPILLDQDVDAAGQVRARDERLLTGPWLIPLHYLRQAQTAPDLRLLGRQQDGGRMVQIVSFSGTSPLGLPPADDAESARQVVILLAFDLQHGLLRSATELLGPAGGTQTSRVTWKLLDEGFILNAEQIRAAFAIERAWTGIGEFSEAPRFASADPALPLILERIVTDPDRMLTIATPPWLPTSPPAADRALLLWLTGTDLIDMPIALIYLGEAQRLMLLFGYDETPTGEDEVTVGPWQVTLQPGLNQRYRVALRRDPDPVSDAEATNAAIPPNLVDPTAFMLIEATGFTRAELLALIATLRPFDAEQLANQRHLFAGPDFGSPEAHGSGPATPLLRQP</sequence>
<dbReference type="AlphaFoldDB" id="A0A2H3KQM5"/>
<reference evidence="3 4" key="1">
    <citation type="submission" date="2016-05" db="EMBL/GenBank/DDBJ databases">
        <authorList>
            <person name="Lavstsen T."/>
            <person name="Jespersen J.S."/>
        </authorList>
    </citation>
    <scope>NUCLEOTIDE SEQUENCE [LARGE SCALE GENOMIC DNA]</scope>
    <source>
        <strain evidence="3 4">B7-9</strain>
    </source>
</reference>
<keyword evidence="4" id="KW-1185">Reference proteome</keyword>
<dbReference type="OrthoDB" id="136879at2"/>
<feature type="region of interest" description="Disordered" evidence="1">
    <location>
        <begin position="692"/>
        <end position="715"/>
    </location>
</feature>
<keyword evidence="2" id="KW-0812">Transmembrane</keyword>
<gene>
    <name evidence="3" type="ORF">A9Q02_18185</name>
</gene>
<accession>A0A2H3KQM5</accession>
<dbReference type="Proteomes" id="UP000220922">
    <property type="component" value="Unassembled WGS sequence"/>
</dbReference>